<organism evidence="1">
    <name type="scientific">Anguilla anguilla</name>
    <name type="common">European freshwater eel</name>
    <name type="synonym">Muraena anguilla</name>
    <dbReference type="NCBI Taxonomy" id="7936"/>
    <lineage>
        <taxon>Eukaryota</taxon>
        <taxon>Metazoa</taxon>
        <taxon>Chordata</taxon>
        <taxon>Craniata</taxon>
        <taxon>Vertebrata</taxon>
        <taxon>Euteleostomi</taxon>
        <taxon>Actinopterygii</taxon>
        <taxon>Neopterygii</taxon>
        <taxon>Teleostei</taxon>
        <taxon>Anguilliformes</taxon>
        <taxon>Anguillidae</taxon>
        <taxon>Anguilla</taxon>
    </lineage>
</organism>
<accession>A0A0E9PFJ4</accession>
<reference evidence="1" key="1">
    <citation type="submission" date="2014-11" db="EMBL/GenBank/DDBJ databases">
        <authorList>
            <person name="Amaro Gonzalez C."/>
        </authorList>
    </citation>
    <scope>NUCLEOTIDE SEQUENCE</scope>
</reference>
<dbReference type="EMBL" id="GBXM01105196">
    <property type="protein sequence ID" value="JAH03381.1"/>
    <property type="molecule type" value="Transcribed_RNA"/>
</dbReference>
<name>A0A0E9PFJ4_ANGAN</name>
<dbReference type="AlphaFoldDB" id="A0A0E9PFJ4"/>
<reference evidence="1" key="2">
    <citation type="journal article" date="2015" name="Fish Shellfish Immunol.">
        <title>Early steps in the European eel (Anguilla anguilla)-Vibrio vulnificus interaction in the gills: Role of the RtxA13 toxin.</title>
        <authorList>
            <person name="Callol A."/>
            <person name="Pajuelo D."/>
            <person name="Ebbesson L."/>
            <person name="Teles M."/>
            <person name="MacKenzie S."/>
            <person name="Amaro C."/>
        </authorList>
    </citation>
    <scope>NUCLEOTIDE SEQUENCE</scope>
</reference>
<protein>
    <submittedName>
        <fullName evidence="1">Uncharacterized protein</fullName>
    </submittedName>
</protein>
<sequence length="32" mass="3733">MKLQRSAEHCGPSVLSRPFLSKLFGELERRLF</sequence>
<proteinExistence type="predicted"/>
<evidence type="ECO:0000313" key="1">
    <source>
        <dbReference type="EMBL" id="JAH03381.1"/>
    </source>
</evidence>